<evidence type="ECO:0000313" key="1">
    <source>
        <dbReference type="EMBL" id="OHA08504.1"/>
    </source>
</evidence>
<proteinExistence type="predicted"/>
<reference evidence="1 2" key="1">
    <citation type="journal article" date="2016" name="Nat. Commun.">
        <title>Thousands of microbial genomes shed light on interconnected biogeochemical processes in an aquifer system.</title>
        <authorList>
            <person name="Anantharaman K."/>
            <person name="Brown C.T."/>
            <person name="Hug L.A."/>
            <person name="Sharon I."/>
            <person name="Castelle C.J."/>
            <person name="Probst A.J."/>
            <person name="Thomas B.C."/>
            <person name="Singh A."/>
            <person name="Wilkins M.J."/>
            <person name="Karaoz U."/>
            <person name="Brodie E.L."/>
            <person name="Williams K.H."/>
            <person name="Hubbard S.S."/>
            <person name="Banfield J.F."/>
        </authorList>
    </citation>
    <scope>NUCLEOTIDE SEQUENCE [LARGE SCALE GENOMIC DNA]</scope>
</reference>
<dbReference type="AlphaFoldDB" id="A0A1G2LAC8"/>
<sequence length="407" mass="43528">MKSVRRKVIAGIATAGAALTLLPLFAAFEAHVINVTAKIENALTVNATPLDFGTVFPQEHLNLPLAIRLSDSFIAEGRVDDVNYFIRQKPKCGITTNNGEVLVGPTATGHVSLGPVDELIIDCGPEPRPLVQGETWGVLPSLCEYISKEPDKDPQPGNDGSLASFHEPFTFVGRQLVWNDTLGRLAKSEQDTVDNWTIDLTVPCFGGFCAQDWEDFVHGINPQADPDLYTQPIANEHKIFGCDLWVEVFGVSLCDTGEQTVVSDATNTVVDGDDGLAEAIAPVPGAWTASIPGATWIWEQNPVQPPVAGETYTFVKTFNIAGSVVGASIQIASDNTYSVEVNNVVVCSSADATNFTLATQDVCVINNLVTGNNTLEITVANAGGNSDPVFNPAGLLYKLTYEQTCSE</sequence>
<dbReference type="Gene3D" id="2.60.120.260">
    <property type="entry name" value="Galactose-binding domain-like"/>
    <property type="match status" value="1"/>
</dbReference>
<organism evidence="1 2">
    <name type="scientific">Candidatus Sungbacteria bacterium RIFCSPLOWO2_01_FULL_59_16</name>
    <dbReference type="NCBI Taxonomy" id="1802280"/>
    <lineage>
        <taxon>Bacteria</taxon>
        <taxon>Candidatus Sungiibacteriota</taxon>
    </lineage>
</organism>
<dbReference type="EMBL" id="MHQS01000015">
    <property type="protein sequence ID" value="OHA08504.1"/>
    <property type="molecule type" value="Genomic_DNA"/>
</dbReference>
<dbReference type="Proteomes" id="UP000176705">
    <property type="component" value="Unassembled WGS sequence"/>
</dbReference>
<accession>A0A1G2LAC8</accession>
<name>A0A1G2LAC8_9BACT</name>
<protein>
    <submittedName>
        <fullName evidence="1">Uncharacterized protein</fullName>
    </submittedName>
</protein>
<gene>
    <name evidence="1" type="ORF">A3B37_00170</name>
</gene>
<comment type="caution">
    <text evidence="1">The sequence shown here is derived from an EMBL/GenBank/DDBJ whole genome shotgun (WGS) entry which is preliminary data.</text>
</comment>
<dbReference type="STRING" id="1802280.A3B37_00170"/>
<evidence type="ECO:0000313" key="2">
    <source>
        <dbReference type="Proteomes" id="UP000176705"/>
    </source>
</evidence>